<feature type="domain" description="PKD" evidence="2">
    <location>
        <begin position="831"/>
        <end position="917"/>
    </location>
</feature>
<sequence length="1603" mass="165053">MKIKRIIAAVASVAVAAGIAGLSAVPAQASEQEYNSVVSSSPASNTPHVLDGIVFSVAEVGDLIVLGGSFTQVQAANGGPVLSRNRIVAFNKNTGAISTGFVPNFNSTVRSVVASPDGNSVYVGGQFGTLNGASVPKVVRLNTANGARITQFNTGNIDAVVHDLKLVGNRMFIGGEFATVRGQTRTGLAEVNATTGALSDATNVVFAGTHNGGSTFVHKFDVSPDGKTLVATGNFSTINGQDRVQVGVLDLSGANTVVADWHTDRWKPMCYSVFAYYLNDLDWSPDGSYFVLSSMGGYGSGPPTLCDTVSRWEADDAGNQINPAWVDYTGGDSVYAVEATGETVYYGGHMRWINNPFRADAAGQGAVDREGIGALNASNGMPIDWNPGRDRGRGVFDLLATSQGLWVGSDTDRIARYIYRGRIALFPLANGSQIPQADEVELPVDVLQAGASNGPTDPRYLYRLNTGGPTLSATDSGIDWITDNTAPGSNYRTSGSNVASYEAVGSLDGSVPQTTPIGLFSDERWDAAGGNRLEYAFPVDNGKNVQVRIYLADRCNCTTAPGSRVYDVNVENQLAFDNVDINANPGHNIGTMISKNVVSDGNINISFDHVTENPAVYGIEIVDLDAQAPVEDSTVPEVYFDGSQSASKGATELSSDVDWEQVRGGFIGDGKVYLAMSNGTLQARNYNGASLGGATSLELYGLTNFSSEIQQMTGLFLANNRIYFTLAGDANLYMRYFDLSSQIVGAQRFTIASAASSGIDFRQVRGMFLIGDTLYYATPNGALNAVDWAQTATDGAPNGATRVVSNPDDNGVFWAANALLAMDSDGAPPLPNQPPTAVAGGDCTGLTCSFTGSGSNDPDGDIASYAWQFGDGESGTGEVAEHNYAAAGTYTATLTVSDADGATATDEVTVEVTEPPNAAPEAAITTTCDQLACSFDSVTSSDSDGEIVSWAWTSSDGGSSSDAIFEHEFAAAGTYQVTLTVTDDDGETDSVEVDVEVSTTPNELPTAAFSVDCVYLSCTFDGTTSSDPDGTLTGYSWEVDGSAVATGMAATYVFGAEGTYQVTLTVTDDSGATNAITQPVSVVEDTGPTPGNEVAFVNSAANPGTATTQSHSVGVPGDVEEGDLMIAVLSLNSGSNNISTPNGWELRAGAATTSMSGAVFSKVATAGDAGSTLSVNAGTLARGSLVLSAYRDATVQAASFAMQAQVGSAAGHTTPELASAPTSWLLSYWADKTGSTTSWSVPSGATARQTGAGTGGGHLSWLLADSNGQVGSSTAGGLTATADSATANAVMASVVLAATQPSGNNADPTASFSVDCEFLSCYFDASDSSDPEGALLEYVWSVDGVEIAQGLTATYQFPTAGTHSVELTVSDPQGGSDSVSQEVEVSEDTGTTPDAEVTFVDSAESGGTSSAMTHSVAIPASVQAGDLLVAVFSTNQYSEAISAPSGWEQHAQAATASMQSAMFSRVATAADAGATLNVTSGIYARGTLVVSVYRDAQVSAASFTMEGETSSKATHVTPEATAVAGDWVLSYWADKSALTTAWSIPSTQAERQTGAGAGAGHLSWMLADSGDEVSAGTVGGLTGTANSSTANAVMGTVVISAQE</sequence>
<dbReference type="InterPro" id="IPR022409">
    <property type="entry name" value="PKD/Chitinase_dom"/>
</dbReference>
<dbReference type="Pfam" id="PF18911">
    <property type="entry name" value="PKD_4"/>
    <property type="match status" value="4"/>
</dbReference>
<dbReference type="Pfam" id="PF12768">
    <property type="entry name" value="Rax2"/>
    <property type="match status" value="1"/>
</dbReference>
<dbReference type="InterPro" id="IPR021720">
    <property type="entry name" value="Malectin_dom"/>
</dbReference>
<dbReference type="Gene3D" id="2.60.40.10">
    <property type="entry name" value="Immunoglobulins"/>
    <property type="match status" value="4"/>
</dbReference>
<dbReference type="PANTHER" id="PTHR46182">
    <property type="entry name" value="FI19480P1"/>
    <property type="match status" value="1"/>
</dbReference>
<dbReference type="InterPro" id="IPR013783">
    <property type="entry name" value="Ig-like_fold"/>
</dbReference>
<dbReference type="InterPro" id="IPR035986">
    <property type="entry name" value="PKD_dom_sf"/>
</dbReference>
<feature type="domain" description="PKD" evidence="2">
    <location>
        <begin position="1319"/>
        <end position="1392"/>
    </location>
</feature>
<dbReference type="RefSeq" id="WP_161449430.1">
    <property type="nucleotide sequence ID" value="NZ_WYDN01000010.1"/>
</dbReference>
<reference evidence="3 4" key="1">
    <citation type="submission" date="2020-01" db="EMBL/GenBank/DDBJ databases">
        <title>Glutamicibacter soli M275.</title>
        <authorList>
            <person name="Meng X."/>
        </authorList>
    </citation>
    <scope>NUCLEOTIDE SEQUENCE [LARGE SCALE GENOMIC DNA]</scope>
    <source>
        <strain evidence="3 4">M275</strain>
    </source>
</reference>
<dbReference type="GO" id="GO:0016020">
    <property type="term" value="C:membrane"/>
    <property type="evidence" value="ECO:0007669"/>
    <property type="project" value="TreeGrafter"/>
</dbReference>
<dbReference type="Proteomes" id="UP000477543">
    <property type="component" value="Unassembled WGS sequence"/>
</dbReference>
<dbReference type="InterPro" id="IPR000601">
    <property type="entry name" value="PKD_dom"/>
</dbReference>
<dbReference type="InterPro" id="IPR024982">
    <property type="entry name" value="Rax2-like_C"/>
</dbReference>
<accession>A0A6L9G749</accession>
<organism evidence="3 4">
    <name type="scientific">Glutamicibacter soli</name>
    <dbReference type="NCBI Taxonomy" id="453836"/>
    <lineage>
        <taxon>Bacteria</taxon>
        <taxon>Bacillati</taxon>
        <taxon>Actinomycetota</taxon>
        <taxon>Actinomycetes</taxon>
        <taxon>Micrococcales</taxon>
        <taxon>Micrococcaceae</taxon>
        <taxon>Glutamicibacter</taxon>
    </lineage>
</organism>
<dbReference type="SMART" id="SM00089">
    <property type="entry name" value="PKD"/>
    <property type="match status" value="4"/>
</dbReference>
<dbReference type="GO" id="GO:0031410">
    <property type="term" value="C:cytoplasmic vesicle"/>
    <property type="evidence" value="ECO:0007669"/>
    <property type="project" value="TreeGrafter"/>
</dbReference>
<proteinExistence type="predicted"/>
<dbReference type="InterPro" id="IPR011048">
    <property type="entry name" value="Haem_d1_sf"/>
</dbReference>
<protein>
    <submittedName>
        <fullName evidence="3">PKD domain-containing protein</fullName>
    </submittedName>
</protein>
<evidence type="ECO:0000256" key="1">
    <source>
        <dbReference type="SAM" id="SignalP"/>
    </source>
</evidence>
<comment type="caution">
    <text evidence="3">The sequence shown here is derived from an EMBL/GenBank/DDBJ whole genome shotgun (WGS) entry which is preliminary data.</text>
</comment>
<dbReference type="InterPro" id="IPR029865">
    <property type="entry name" value="KIAA0319-like"/>
</dbReference>
<feature type="domain" description="PKD" evidence="2">
    <location>
        <begin position="920"/>
        <end position="1002"/>
    </location>
</feature>
<name>A0A6L9G749_9MICC</name>
<keyword evidence="1" id="KW-0732">Signal</keyword>
<dbReference type="PROSITE" id="PS50093">
    <property type="entry name" value="PKD"/>
    <property type="match status" value="4"/>
</dbReference>
<dbReference type="PANTHER" id="PTHR46182:SF2">
    <property type="entry name" value="FI19480P1"/>
    <property type="match status" value="1"/>
</dbReference>
<feature type="domain" description="PKD" evidence="2">
    <location>
        <begin position="1001"/>
        <end position="1089"/>
    </location>
</feature>
<evidence type="ECO:0000313" key="4">
    <source>
        <dbReference type="Proteomes" id="UP000477543"/>
    </source>
</evidence>
<dbReference type="SUPFAM" id="SSF51004">
    <property type="entry name" value="C-terminal (heme d1) domain of cytochrome cd1-nitrite reductase"/>
    <property type="match status" value="1"/>
</dbReference>
<gene>
    <name evidence="3" type="ORF">GT020_12140</name>
</gene>
<dbReference type="GO" id="GO:0005975">
    <property type="term" value="P:carbohydrate metabolic process"/>
    <property type="evidence" value="ECO:0007669"/>
    <property type="project" value="UniProtKB-ARBA"/>
</dbReference>
<feature type="chain" id="PRO_5027000494" evidence="1">
    <location>
        <begin position="30"/>
        <end position="1603"/>
    </location>
</feature>
<dbReference type="CDD" id="cd00146">
    <property type="entry name" value="PKD"/>
    <property type="match status" value="4"/>
</dbReference>
<dbReference type="Gene3D" id="2.60.120.430">
    <property type="entry name" value="Galactose-binding lectin"/>
    <property type="match status" value="1"/>
</dbReference>
<dbReference type="SUPFAM" id="SSF49299">
    <property type="entry name" value="PKD domain"/>
    <property type="match status" value="4"/>
</dbReference>
<dbReference type="Pfam" id="PF11721">
    <property type="entry name" value="Malectin"/>
    <property type="match status" value="1"/>
</dbReference>
<dbReference type="EMBL" id="WYDN01000010">
    <property type="protein sequence ID" value="NAZ16803.1"/>
    <property type="molecule type" value="Genomic_DNA"/>
</dbReference>
<evidence type="ECO:0000259" key="2">
    <source>
        <dbReference type="PROSITE" id="PS50093"/>
    </source>
</evidence>
<feature type="signal peptide" evidence="1">
    <location>
        <begin position="1"/>
        <end position="29"/>
    </location>
</feature>
<evidence type="ECO:0000313" key="3">
    <source>
        <dbReference type="EMBL" id="NAZ16803.1"/>
    </source>
</evidence>